<protein>
    <submittedName>
        <fullName evidence="2">Acyl--CoA ligase</fullName>
    </submittedName>
</protein>
<reference evidence="2" key="2">
    <citation type="journal article" date="2021" name="PeerJ">
        <title>Extensive microbial diversity within the chicken gut microbiome revealed by metagenomics and culture.</title>
        <authorList>
            <person name="Gilroy R."/>
            <person name="Ravi A."/>
            <person name="Getino M."/>
            <person name="Pursley I."/>
            <person name="Horton D.L."/>
            <person name="Alikhan N.F."/>
            <person name="Baker D."/>
            <person name="Gharbi K."/>
            <person name="Hall N."/>
            <person name="Watson M."/>
            <person name="Adriaenssens E.M."/>
            <person name="Foster-Nyarko E."/>
            <person name="Jarju S."/>
            <person name="Secka A."/>
            <person name="Antonio M."/>
            <person name="Oren A."/>
            <person name="Chaudhuri R.R."/>
            <person name="La Ragione R."/>
            <person name="Hildebrand F."/>
            <person name="Pallen M.J."/>
        </authorList>
    </citation>
    <scope>NUCLEOTIDE SEQUENCE</scope>
    <source>
        <strain evidence="2">CHK184-20233</strain>
    </source>
</reference>
<dbReference type="Pfam" id="PF00501">
    <property type="entry name" value="AMP-binding"/>
    <property type="match status" value="1"/>
</dbReference>
<keyword evidence="2" id="KW-0436">Ligase</keyword>
<dbReference type="GO" id="GO:0016405">
    <property type="term" value="F:CoA-ligase activity"/>
    <property type="evidence" value="ECO:0007669"/>
    <property type="project" value="TreeGrafter"/>
</dbReference>
<sequence>MKIVNINKLKDILLSKFKLNREKSNKIVKTHKKVEKALKDIEENRNYAWDLDIENRNRDNLDHEALFYRGNVITFKELFEKRDQVAKSLKQAGVEKNDKIAICMSNTPEFIYCLMAISKVGAEATIFGESFDKKYIEKILEGCTDKVFFATDNKYEKIKNFLQNKNIKHKVIASLADSLPNGIDPYYELDRDFYDFSNKVPKLKKEDRGIDSFQDFIDFGKSYVEETREAVSLDDDFLRSFTSGSTRKGLPKQIVHPHRSLITMARFHDTDLSGLPAMNDVRMLAHIPTYSNTDVITSISDPLSQGCSAALEPIYDINFHNRSLVINKPNAIPSTTSFLVHSAKTFEKEFPTEKMEQAYIVIAVGEPTSKGEERLINKWLKDVKAGTKRVPFPLSPVTLSLGGGDCEHGGIYFTLFHALRQKVSLSKETYGLTPFKCVEEAILDEDGNHITDGSVGRLVAIGPTTMKRYDGNEEATNKFFIEDANGKVYGDTKAWASKNKKGNTIMHGRMGSEFHLSTGEEIAPYVISEAIQEDYLNILSCEVINVQTPDGEEIPIAHIELQPDAKDYMPEVLMNAKEKLNSLLPQELSEKVTFRLHNLEAEFKVTGSGKRSLNALEEEGLTEKCFIPSRIDGEIYFVNYKPNSIDNKKKLVLS</sequence>
<dbReference type="InterPro" id="IPR000873">
    <property type="entry name" value="AMP-dep_synth/lig_dom"/>
</dbReference>
<dbReference type="PANTHER" id="PTHR24096">
    <property type="entry name" value="LONG-CHAIN-FATTY-ACID--COA LIGASE"/>
    <property type="match status" value="1"/>
</dbReference>
<gene>
    <name evidence="2" type="ORF">IAB38_01740</name>
</gene>
<dbReference type="Proteomes" id="UP000824232">
    <property type="component" value="Unassembled WGS sequence"/>
</dbReference>
<proteinExistence type="predicted"/>
<evidence type="ECO:0000313" key="3">
    <source>
        <dbReference type="Proteomes" id="UP000824232"/>
    </source>
</evidence>
<feature type="domain" description="AMP-dependent synthetase/ligase" evidence="1">
    <location>
        <begin position="55"/>
        <end position="469"/>
    </location>
</feature>
<evidence type="ECO:0000313" key="2">
    <source>
        <dbReference type="EMBL" id="HIR58749.1"/>
    </source>
</evidence>
<dbReference type="AlphaFoldDB" id="A0A9D1J342"/>
<dbReference type="InterPro" id="IPR042099">
    <property type="entry name" value="ANL_N_sf"/>
</dbReference>
<dbReference type="SUPFAM" id="SSF56801">
    <property type="entry name" value="Acetyl-CoA synthetase-like"/>
    <property type="match status" value="1"/>
</dbReference>
<reference evidence="2" key="1">
    <citation type="submission" date="2020-10" db="EMBL/GenBank/DDBJ databases">
        <authorList>
            <person name="Gilroy R."/>
        </authorList>
    </citation>
    <scope>NUCLEOTIDE SEQUENCE</scope>
    <source>
        <strain evidence="2">CHK184-20233</strain>
    </source>
</reference>
<dbReference type="EMBL" id="DVHC01000019">
    <property type="protein sequence ID" value="HIR58749.1"/>
    <property type="molecule type" value="Genomic_DNA"/>
</dbReference>
<dbReference type="Gene3D" id="3.40.50.12780">
    <property type="entry name" value="N-terminal domain of ligase-like"/>
    <property type="match status" value="1"/>
</dbReference>
<comment type="caution">
    <text evidence="2">The sequence shown here is derived from an EMBL/GenBank/DDBJ whole genome shotgun (WGS) entry which is preliminary data.</text>
</comment>
<organism evidence="2 3">
    <name type="scientific">Candidatus Onthousia excrementipullorum</name>
    <dbReference type="NCBI Taxonomy" id="2840884"/>
    <lineage>
        <taxon>Bacteria</taxon>
        <taxon>Bacillati</taxon>
        <taxon>Bacillota</taxon>
        <taxon>Bacilli</taxon>
        <taxon>Candidatus Onthousia</taxon>
    </lineage>
</organism>
<accession>A0A9D1J342</accession>
<name>A0A9D1J342_9FIRM</name>
<evidence type="ECO:0000259" key="1">
    <source>
        <dbReference type="Pfam" id="PF00501"/>
    </source>
</evidence>